<proteinExistence type="predicted"/>
<evidence type="ECO:0000313" key="2">
    <source>
        <dbReference type="Proteomes" id="UP001221142"/>
    </source>
</evidence>
<dbReference type="AlphaFoldDB" id="A0AAD7CJ03"/>
<comment type="caution">
    <text evidence="1">The sequence shown here is derived from an EMBL/GenBank/DDBJ whole genome shotgun (WGS) entry which is preliminary data.</text>
</comment>
<name>A0AAD7CJ03_9AGAR</name>
<keyword evidence="2" id="KW-1185">Reference proteome</keyword>
<dbReference type="EMBL" id="JARKIF010000001">
    <property type="protein sequence ID" value="KAJ7649971.1"/>
    <property type="molecule type" value="Genomic_DNA"/>
</dbReference>
<accession>A0AAD7CJ03</accession>
<gene>
    <name evidence="1" type="ORF">FB45DRAFT_858895</name>
</gene>
<reference evidence="1" key="1">
    <citation type="submission" date="2023-03" db="EMBL/GenBank/DDBJ databases">
        <title>Massive genome expansion in bonnet fungi (Mycena s.s.) driven by repeated elements and novel gene families across ecological guilds.</title>
        <authorList>
            <consortium name="Lawrence Berkeley National Laboratory"/>
            <person name="Harder C.B."/>
            <person name="Miyauchi S."/>
            <person name="Viragh M."/>
            <person name="Kuo A."/>
            <person name="Thoen E."/>
            <person name="Andreopoulos B."/>
            <person name="Lu D."/>
            <person name="Skrede I."/>
            <person name="Drula E."/>
            <person name="Henrissat B."/>
            <person name="Morin E."/>
            <person name="Kohler A."/>
            <person name="Barry K."/>
            <person name="LaButti K."/>
            <person name="Morin E."/>
            <person name="Salamov A."/>
            <person name="Lipzen A."/>
            <person name="Mereny Z."/>
            <person name="Hegedus B."/>
            <person name="Baldrian P."/>
            <person name="Stursova M."/>
            <person name="Weitz H."/>
            <person name="Taylor A."/>
            <person name="Grigoriev I.V."/>
            <person name="Nagy L.G."/>
            <person name="Martin F."/>
            <person name="Kauserud H."/>
        </authorList>
    </citation>
    <scope>NUCLEOTIDE SEQUENCE</scope>
    <source>
        <strain evidence="1">9284</strain>
    </source>
</reference>
<dbReference type="Proteomes" id="UP001221142">
    <property type="component" value="Unassembled WGS sequence"/>
</dbReference>
<protein>
    <submittedName>
        <fullName evidence="1">Uncharacterized protein</fullName>
    </submittedName>
</protein>
<organism evidence="1 2">
    <name type="scientific">Roridomyces roridus</name>
    <dbReference type="NCBI Taxonomy" id="1738132"/>
    <lineage>
        <taxon>Eukaryota</taxon>
        <taxon>Fungi</taxon>
        <taxon>Dikarya</taxon>
        <taxon>Basidiomycota</taxon>
        <taxon>Agaricomycotina</taxon>
        <taxon>Agaricomycetes</taxon>
        <taxon>Agaricomycetidae</taxon>
        <taxon>Agaricales</taxon>
        <taxon>Marasmiineae</taxon>
        <taxon>Mycenaceae</taxon>
        <taxon>Roridomyces</taxon>
    </lineage>
</organism>
<sequence length="173" mass="19642">MSLKLSRAPRWGTSDKERCCHSHPAHPKKLKDACLDPVRPKECRYRSGFGPIRRSTFLENFRKKHEREVRQGKGFRIVTIASGLRLPFSSFLNGRTPTNAVIGDAFENPLLEGLSSRQAGVIADMASEQWVSHAMVQNRIEIYGKCVSEQLDKVHNRLDHITDSLAQWSTVFP</sequence>
<evidence type="ECO:0000313" key="1">
    <source>
        <dbReference type="EMBL" id="KAJ7649971.1"/>
    </source>
</evidence>